<keyword evidence="2" id="KW-0808">Transferase</keyword>
<keyword evidence="3" id="KW-1185">Reference proteome</keyword>
<dbReference type="Proteomes" id="UP000078397">
    <property type="component" value="Unassembled WGS sequence"/>
</dbReference>
<feature type="domain" description="Methyltransferase FkbM" evidence="1">
    <location>
        <begin position="86"/>
        <end position="224"/>
    </location>
</feature>
<accession>A0A179F257</accession>
<dbReference type="GeneID" id="28852607"/>
<sequence>MGIKRSNQQLAIVGVWVVLFLVAYLSLVPSHGGVGFLNHALGRGGIRPRFIFVDLGANRADSLDAFLRKEDAKFQYEFPRPDWARYDEADIYLFEGNPVFNPALVQAKQRCRGQGINVNIFPSTIVDVKDGTRTFFLDTVNDAHDYWGSSTYANHHDAVNSGSNGTELTAVNISRWLLMNTLPHDFVVVKMDIEGSEYDVLPHMVEMGAWTVIDHLLIEWHESLPDEAAAKKASLAAEKLKAEGVSMPEYNSPA</sequence>
<evidence type="ECO:0000259" key="1">
    <source>
        <dbReference type="Pfam" id="PF05050"/>
    </source>
</evidence>
<dbReference type="PANTHER" id="PTHR44843:SF14">
    <property type="entry name" value="METHYLTRANSFERASE TYPE 11 DOMAIN-CONTAINING PROTEIN"/>
    <property type="match status" value="1"/>
</dbReference>
<dbReference type="InterPro" id="IPR029063">
    <property type="entry name" value="SAM-dependent_MTases_sf"/>
</dbReference>
<dbReference type="Pfam" id="PF05050">
    <property type="entry name" value="Methyltransf_21"/>
    <property type="match status" value="1"/>
</dbReference>
<dbReference type="GO" id="GO:0008168">
    <property type="term" value="F:methyltransferase activity"/>
    <property type="evidence" value="ECO:0007669"/>
    <property type="project" value="UniProtKB-KW"/>
</dbReference>
<comment type="caution">
    <text evidence="2">The sequence shown here is derived from an EMBL/GenBank/DDBJ whole genome shotgun (WGS) entry which is preliminary data.</text>
</comment>
<dbReference type="GO" id="GO:0032259">
    <property type="term" value="P:methylation"/>
    <property type="evidence" value="ECO:0007669"/>
    <property type="project" value="UniProtKB-KW"/>
</dbReference>
<dbReference type="OrthoDB" id="10006218at2759"/>
<dbReference type="EMBL" id="LSBJ02000010">
    <property type="protein sequence ID" value="OAQ59169.1"/>
    <property type="molecule type" value="Genomic_DNA"/>
</dbReference>
<organism evidence="2 3">
    <name type="scientific">Pochonia chlamydosporia 170</name>
    <dbReference type="NCBI Taxonomy" id="1380566"/>
    <lineage>
        <taxon>Eukaryota</taxon>
        <taxon>Fungi</taxon>
        <taxon>Dikarya</taxon>
        <taxon>Ascomycota</taxon>
        <taxon>Pezizomycotina</taxon>
        <taxon>Sordariomycetes</taxon>
        <taxon>Hypocreomycetidae</taxon>
        <taxon>Hypocreales</taxon>
        <taxon>Clavicipitaceae</taxon>
        <taxon>Pochonia</taxon>
    </lineage>
</organism>
<proteinExistence type="predicted"/>
<protein>
    <submittedName>
        <fullName evidence="2">FkbM family methyltransferase</fullName>
    </submittedName>
</protein>
<keyword evidence="2" id="KW-0489">Methyltransferase</keyword>
<dbReference type="SUPFAM" id="SSF53335">
    <property type="entry name" value="S-adenosyl-L-methionine-dependent methyltransferases"/>
    <property type="match status" value="1"/>
</dbReference>
<dbReference type="RefSeq" id="XP_018137224.1">
    <property type="nucleotide sequence ID" value="XM_018288613.1"/>
</dbReference>
<dbReference type="KEGG" id="pchm:VFPPC_10198"/>
<evidence type="ECO:0000313" key="2">
    <source>
        <dbReference type="EMBL" id="OAQ59169.1"/>
    </source>
</evidence>
<reference evidence="2 3" key="1">
    <citation type="journal article" date="2016" name="PLoS Pathog.">
        <title>Biosynthesis of antibiotic leucinostatins in bio-control fungus Purpureocillium lilacinum and their inhibition on phytophthora revealed by genome mining.</title>
        <authorList>
            <person name="Wang G."/>
            <person name="Liu Z."/>
            <person name="Lin R."/>
            <person name="Li E."/>
            <person name="Mao Z."/>
            <person name="Ling J."/>
            <person name="Yang Y."/>
            <person name="Yin W.B."/>
            <person name="Xie B."/>
        </authorList>
    </citation>
    <scope>NUCLEOTIDE SEQUENCE [LARGE SCALE GENOMIC DNA]</scope>
    <source>
        <strain evidence="2">170</strain>
    </source>
</reference>
<dbReference type="Gene3D" id="3.40.50.150">
    <property type="entry name" value="Vaccinia Virus protein VP39"/>
    <property type="match status" value="1"/>
</dbReference>
<dbReference type="AlphaFoldDB" id="A0A179F257"/>
<dbReference type="PANTHER" id="PTHR44843">
    <property type="entry name" value="METHYLTRANSFERASE"/>
    <property type="match status" value="1"/>
</dbReference>
<gene>
    <name evidence="2" type="ORF">VFPPC_10198</name>
</gene>
<evidence type="ECO:0000313" key="3">
    <source>
        <dbReference type="Proteomes" id="UP000078397"/>
    </source>
</evidence>
<dbReference type="InterPro" id="IPR006342">
    <property type="entry name" value="FkbM_mtfrase"/>
</dbReference>
<name>A0A179F257_METCM</name>